<protein>
    <submittedName>
        <fullName evidence="1">Uncharacterized protein</fullName>
    </submittedName>
</protein>
<organism evidence="1 2">
    <name type="scientific">Mesorhabditis spiculigera</name>
    <dbReference type="NCBI Taxonomy" id="96644"/>
    <lineage>
        <taxon>Eukaryota</taxon>
        <taxon>Metazoa</taxon>
        <taxon>Ecdysozoa</taxon>
        <taxon>Nematoda</taxon>
        <taxon>Chromadorea</taxon>
        <taxon>Rhabditida</taxon>
        <taxon>Rhabditina</taxon>
        <taxon>Rhabditomorpha</taxon>
        <taxon>Rhabditoidea</taxon>
        <taxon>Rhabditidae</taxon>
        <taxon>Mesorhabditinae</taxon>
        <taxon>Mesorhabditis</taxon>
    </lineage>
</organism>
<name>A0AA36DC42_9BILA</name>
<evidence type="ECO:0000313" key="2">
    <source>
        <dbReference type="Proteomes" id="UP001177023"/>
    </source>
</evidence>
<dbReference type="AlphaFoldDB" id="A0AA36DC42"/>
<sequence length="108" mass="11954">MINEQAHFILFDFSKAITPRPGAPEGENILTGASAASANLHEIGQKNTNKIFILALWSLIDECLRAHRWSTIKSDDRNGGDAMNNLENYNVTTGSGLWARRRRDVATA</sequence>
<comment type="caution">
    <text evidence="1">The sequence shown here is derived from an EMBL/GenBank/DDBJ whole genome shotgun (WGS) entry which is preliminary data.</text>
</comment>
<feature type="non-terminal residue" evidence="1">
    <location>
        <position position="1"/>
    </location>
</feature>
<reference evidence="1" key="1">
    <citation type="submission" date="2023-06" db="EMBL/GenBank/DDBJ databases">
        <authorList>
            <person name="Delattre M."/>
        </authorList>
    </citation>
    <scope>NUCLEOTIDE SEQUENCE</scope>
    <source>
        <strain evidence="1">AF72</strain>
    </source>
</reference>
<proteinExistence type="predicted"/>
<dbReference type="EMBL" id="CATQJA010002702">
    <property type="protein sequence ID" value="CAJ0585014.1"/>
    <property type="molecule type" value="Genomic_DNA"/>
</dbReference>
<dbReference type="Proteomes" id="UP001177023">
    <property type="component" value="Unassembled WGS sequence"/>
</dbReference>
<gene>
    <name evidence="1" type="ORF">MSPICULIGERA_LOCUS23047</name>
</gene>
<evidence type="ECO:0000313" key="1">
    <source>
        <dbReference type="EMBL" id="CAJ0585014.1"/>
    </source>
</evidence>
<keyword evidence="2" id="KW-1185">Reference proteome</keyword>
<accession>A0AA36DC42</accession>